<feature type="compositionally biased region" description="Basic and acidic residues" evidence="9">
    <location>
        <begin position="318"/>
        <end position="337"/>
    </location>
</feature>
<dbReference type="CDD" id="cd09641">
    <property type="entry name" value="Cas3''_I"/>
    <property type="match status" value="1"/>
</dbReference>
<dbReference type="InterPro" id="IPR006674">
    <property type="entry name" value="HD_domain"/>
</dbReference>
<keyword evidence="8" id="KW-0051">Antiviral defense</keyword>
<accession>A0A2A4I6Y9</accession>
<dbReference type="NCBIfam" id="TIGR01596">
    <property type="entry name" value="cas3_HD"/>
    <property type="match status" value="1"/>
</dbReference>
<gene>
    <name evidence="12" type="ORF">COA07_10695</name>
</gene>
<dbReference type="SUPFAM" id="SSF52540">
    <property type="entry name" value="P-loop containing nucleoside triphosphate hydrolases"/>
    <property type="match status" value="1"/>
</dbReference>
<keyword evidence="12" id="KW-0255">Endonuclease</keyword>
<dbReference type="SUPFAM" id="SSF109604">
    <property type="entry name" value="HD-domain/PDEase-like"/>
    <property type="match status" value="1"/>
</dbReference>
<dbReference type="InterPro" id="IPR014001">
    <property type="entry name" value="Helicase_ATP-bd"/>
</dbReference>
<dbReference type="GO" id="GO:0004519">
    <property type="term" value="F:endonuclease activity"/>
    <property type="evidence" value="ECO:0007669"/>
    <property type="project" value="UniProtKB-KW"/>
</dbReference>
<keyword evidence="6" id="KW-0347">Helicase</keyword>
<comment type="caution">
    <text evidence="12">The sequence shown here is derived from an EMBL/GenBank/DDBJ whole genome shotgun (WGS) entry which is preliminary data.</text>
</comment>
<dbReference type="Pfam" id="PF01966">
    <property type="entry name" value="HD"/>
    <property type="match status" value="1"/>
</dbReference>
<evidence type="ECO:0000256" key="6">
    <source>
        <dbReference type="ARBA" id="ARBA00022806"/>
    </source>
</evidence>
<keyword evidence="3" id="KW-0479">Metal-binding</keyword>
<dbReference type="Gene3D" id="1.10.3210.30">
    <property type="match status" value="1"/>
</dbReference>
<evidence type="ECO:0000256" key="4">
    <source>
        <dbReference type="ARBA" id="ARBA00022741"/>
    </source>
</evidence>
<feature type="region of interest" description="Disordered" evidence="9">
    <location>
        <begin position="313"/>
        <end position="337"/>
    </location>
</feature>
<dbReference type="GO" id="GO:0051607">
    <property type="term" value="P:defense response to virus"/>
    <property type="evidence" value="ECO:0007669"/>
    <property type="project" value="UniProtKB-KW"/>
</dbReference>
<dbReference type="GO" id="GO:0003676">
    <property type="term" value="F:nucleic acid binding"/>
    <property type="evidence" value="ECO:0007669"/>
    <property type="project" value="InterPro"/>
</dbReference>
<evidence type="ECO:0000313" key="13">
    <source>
        <dbReference type="Proteomes" id="UP000218323"/>
    </source>
</evidence>
<keyword evidence="4" id="KW-0547">Nucleotide-binding</keyword>
<feature type="domain" description="HD Cas3-type" evidence="11">
    <location>
        <begin position="23"/>
        <end position="182"/>
    </location>
</feature>
<dbReference type="Gene3D" id="3.40.50.300">
    <property type="entry name" value="P-loop containing nucleotide triphosphate hydrolases"/>
    <property type="match status" value="2"/>
</dbReference>
<evidence type="ECO:0000256" key="7">
    <source>
        <dbReference type="ARBA" id="ARBA00022840"/>
    </source>
</evidence>
<dbReference type="PROSITE" id="PS51643">
    <property type="entry name" value="HD_CAS3"/>
    <property type="match status" value="1"/>
</dbReference>
<keyword evidence="12" id="KW-0540">Nuclease</keyword>
<dbReference type="GO" id="GO:0016787">
    <property type="term" value="F:hydrolase activity"/>
    <property type="evidence" value="ECO:0007669"/>
    <property type="project" value="UniProtKB-KW"/>
</dbReference>
<evidence type="ECO:0000256" key="2">
    <source>
        <dbReference type="ARBA" id="ARBA00009046"/>
    </source>
</evidence>
<evidence type="ECO:0000256" key="3">
    <source>
        <dbReference type="ARBA" id="ARBA00022723"/>
    </source>
</evidence>
<comment type="similarity">
    <text evidence="1">In the N-terminal section; belongs to the CRISPR-associated nuclease Cas3-HD family.</text>
</comment>
<evidence type="ECO:0000259" key="11">
    <source>
        <dbReference type="PROSITE" id="PS51643"/>
    </source>
</evidence>
<feature type="domain" description="Helicase ATP-binding" evidence="10">
    <location>
        <begin position="239"/>
        <end position="435"/>
    </location>
</feature>
<dbReference type="GO" id="GO:0004386">
    <property type="term" value="F:helicase activity"/>
    <property type="evidence" value="ECO:0007669"/>
    <property type="project" value="UniProtKB-KW"/>
</dbReference>
<dbReference type="InterPro" id="IPR006483">
    <property type="entry name" value="CRISPR-assoc_Cas3_HD"/>
</dbReference>
<organism evidence="12 13">
    <name type="scientific">Sphingomonas adhaesiva</name>
    <dbReference type="NCBI Taxonomy" id="28212"/>
    <lineage>
        <taxon>Bacteria</taxon>
        <taxon>Pseudomonadati</taxon>
        <taxon>Pseudomonadota</taxon>
        <taxon>Alphaproteobacteria</taxon>
        <taxon>Sphingomonadales</taxon>
        <taxon>Sphingomonadaceae</taxon>
        <taxon>Sphingomonas</taxon>
    </lineage>
</organism>
<dbReference type="GO" id="GO:0005524">
    <property type="term" value="F:ATP binding"/>
    <property type="evidence" value="ECO:0007669"/>
    <property type="project" value="UniProtKB-KW"/>
</dbReference>
<dbReference type="InterPro" id="IPR038257">
    <property type="entry name" value="CRISPR-assoc_Cas3_HD_sf"/>
</dbReference>
<evidence type="ECO:0000259" key="10">
    <source>
        <dbReference type="PROSITE" id="PS51192"/>
    </source>
</evidence>
<evidence type="ECO:0000313" key="12">
    <source>
        <dbReference type="EMBL" id="PCG14249.1"/>
    </source>
</evidence>
<dbReference type="GO" id="GO:0046872">
    <property type="term" value="F:metal ion binding"/>
    <property type="evidence" value="ECO:0007669"/>
    <property type="project" value="UniProtKB-KW"/>
</dbReference>
<dbReference type="PROSITE" id="PS51192">
    <property type="entry name" value="HELICASE_ATP_BIND_1"/>
    <property type="match status" value="1"/>
</dbReference>
<keyword evidence="13" id="KW-1185">Reference proteome</keyword>
<dbReference type="InterPro" id="IPR011545">
    <property type="entry name" value="DEAD/DEAH_box_helicase_dom"/>
</dbReference>
<proteinExistence type="inferred from homology"/>
<dbReference type="Proteomes" id="UP000218323">
    <property type="component" value="Unassembled WGS sequence"/>
</dbReference>
<dbReference type="AlphaFoldDB" id="A0A2A4I6Y9"/>
<sequence length="775" mass="82943">MGDIGHEGSGTPPLYGHSLPGQPETTWELLAPHLVAVGDLAAQFAGRFGASEAARLAGYLHDIGKASREFQRYIKDDGKSPDHSTAGAIVADGLFADGADRLIARLVALAIAGHHAGLADGRDLGERLGREVPAYAGWRTLGLELPPSILPKLAGGSGASNGYRLGFLGRMIFSCLVDADFIATERFYAAADGRAVARGGHAPLTELRERLDRYLATVIAGRSGALSATRAAILAHARAKAPLTPGLFTMTVPTGGGKTLAGLAFALDHAIAHGLDRVIVVAPYSAIIEQTAQVFRTALADDDGEAPDVLEHTGTVDWDARERDSRDEGARDAQAKLRRSSENWDVPVVVTTAVQFFESLHADRPSRCRKLHNLAGSVIVLDEAQTLPVSLLRPCMAAIDELAAGYRASVVLCTATQPALTTDAGFPRQHGGLEIPPDRELAPDPQGLYDKLKRVTVHRAGTVSDSELAARFAQRDAMLCIVNSRKHAQALFALIRDLPGARHLTTMMCAGHRRVVLAAIRADLAAKRPTRLVSTSLVEAGVDIDFPEVWRAETGLDSIAQSAGRANREGRLADAPVTIFTSADHATPRMFRQQVDAMDAALRQYPHDPLGLDAIRAYFNNLYWTKGIDRLDAARLDGRDYAILPAFAESFAAGGPRPAPPYASVARAFEMIDETGRAVIVPWRGDADPQEIDRLVAAIAAAPVPPRAQLRRLQNYTVSVPERAYLAMVAAGAVQPIAPDRYGDRFMLVQDVGLYADDTGLSLDPFGMSAEAGIF</sequence>
<evidence type="ECO:0000256" key="1">
    <source>
        <dbReference type="ARBA" id="ARBA00006847"/>
    </source>
</evidence>
<dbReference type="EMBL" id="NWVC01000004">
    <property type="protein sequence ID" value="PCG14249.1"/>
    <property type="molecule type" value="Genomic_DNA"/>
</dbReference>
<evidence type="ECO:0000256" key="9">
    <source>
        <dbReference type="SAM" id="MobiDB-lite"/>
    </source>
</evidence>
<dbReference type="InterPro" id="IPR054712">
    <property type="entry name" value="Cas3-like_dom"/>
</dbReference>
<keyword evidence="5" id="KW-0378">Hydrolase</keyword>
<reference evidence="12 13" key="1">
    <citation type="submission" date="2017-09" db="EMBL/GenBank/DDBJ databases">
        <title>Sphingomonas adhaesiva DSM 7418, whole genome shotgun sequence.</title>
        <authorList>
            <person name="Feng G."/>
            <person name="Zhu H."/>
        </authorList>
    </citation>
    <scope>NUCLEOTIDE SEQUENCE [LARGE SCALE GENOMIC DNA]</scope>
    <source>
        <strain evidence="12 13">DSM 7418</strain>
    </source>
</reference>
<keyword evidence="7" id="KW-0067">ATP-binding</keyword>
<evidence type="ECO:0000256" key="8">
    <source>
        <dbReference type="ARBA" id="ARBA00023118"/>
    </source>
</evidence>
<dbReference type="Pfam" id="PF22590">
    <property type="entry name" value="Cas3-like_C_2"/>
    <property type="match status" value="1"/>
</dbReference>
<comment type="similarity">
    <text evidence="2">In the central section; belongs to the CRISPR-associated helicase Cas3 family.</text>
</comment>
<dbReference type="CDD" id="cd17930">
    <property type="entry name" value="DEXHc_cas3"/>
    <property type="match status" value="1"/>
</dbReference>
<dbReference type="RefSeq" id="WP_096640967.1">
    <property type="nucleotide sequence ID" value="NZ_NWVC01000004.1"/>
</dbReference>
<protein>
    <submittedName>
        <fullName evidence="12">CRISPR-associated endonuclease Cas3</fullName>
    </submittedName>
</protein>
<dbReference type="InterPro" id="IPR027417">
    <property type="entry name" value="P-loop_NTPase"/>
</dbReference>
<dbReference type="SMART" id="SM00487">
    <property type="entry name" value="DEXDc"/>
    <property type="match status" value="1"/>
</dbReference>
<name>A0A2A4I6Y9_9SPHN</name>
<evidence type="ECO:0000256" key="5">
    <source>
        <dbReference type="ARBA" id="ARBA00022801"/>
    </source>
</evidence>
<dbReference type="Pfam" id="PF00270">
    <property type="entry name" value="DEAD"/>
    <property type="match status" value="1"/>
</dbReference>